<dbReference type="GO" id="GO:1902201">
    <property type="term" value="P:negative regulation of bacterial-type flagellum-dependent cell motility"/>
    <property type="evidence" value="ECO:0007669"/>
    <property type="project" value="TreeGrafter"/>
</dbReference>
<dbReference type="GO" id="GO:0043709">
    <property type="term" value="P:cell adhesion involved in single-species biofilm formation"/>
    <property type="evidence" value="ECO:0007669"/>
    <property type="project" value="TreeGrafter"/>
</dbReference>
<reference evidence="2 3" key="2">
    <citation type="submission" date="2020-04" db="EMBL/GenBank/DDBJ databases">
        <authorList>
            <person name="Fomenkov A."/>
            <person name="Anton B.P."/>
            <person name="Roberts R.J."/>
        </authorList>
    </citation>
    <scope>NUCLEOTIDE SEQUENCE [LARGE SCALE GENOMIC DNA]</scope>
    <source>
        <strain evidence="2 3">CCAP 1403/13f</strain>
    </source>
</reference>
<dbReference type="GO" id="GO:0052621">
    <property type="term" value="F:diguanylate cyclase activity"/>
    <property type="evidence" value="ECO:0007669"/>
    <property type="project" value="TreeGrafter"/>
</dbReference>
<dbReference type="KEGG" id="dfs:HGD76_24405"/>
<dbReference type="GO" id="GO:0005886">
    <property type="term" value="C:plasma membrane"/>
    <property type="evidence" value="ECO:0007669"/>
    <property type="project" value="TreeGrafter"/>
</dbReference>
<gene>
    <name evidence="2" type="ORF">HGD76_24405</name>
</gene>
<dbReference type="Pfam" id="PF14516">
    <property type="entry name" value="AAA_35"/>
    <property type="match status" value="1"/>
</dbReference>
<dbReference type="RefSeq" id="WP_168697302.1">
    <property type="nucleotide sequence ID" value="NZ_CP051206.1"/>
</dbReference>
<dbReference type="SUPFAM" id="SSF55073">
    <property type="entry name" value="Nucleotide cyclase"/>
    <property type="match status" value="1"/>
</dbReference>
<dbReference type="InterPro" id="IPR043128">
    <property type="entry name" value="Rev_trsase/Diguanyl_cyclase"/>
</dbReference>
<dbReference type="InterPro" id="IPR029787">
    <property type="entry name" value="Nucleotide_cyclase"/>
</dbReference>
<protein>
    <submittedName>
        <fullName evidence="2">Diguanylate cyclase</fullName>
    </submittedName>
</protein>
<dbReference type="Gene3D" id="3.30.70.270">
    <property type="match status" value="1"/>
</dbReference>
<accession>A0A6H2C4U5</accession>
<dbReference type="NCBIfam" id="TIGR00254">
    <property type="entry name" value="GGDEF"/>
    <property type="match status" value="1"/>
</dbReference>
<evidence type="ECO:0000259" key="1">
    <source>
        <dbReference type="PROSITE" id="PS50887"/>
    </source>
</evidence>
<evidence type="ECO:0000313" key="2">
    <source>
        <dbReference type="EMBL" id="QJB46852.1"/>
    </source>
</evidence>
<sequence length="544" mass="62886">MKKNITLPGDPLPFNSCFYIERPPVESDAYAELLKPGSLIRIKAPRHMGKSSLMLQLIHQAQIHEYSVVTIDFKLVDTQTFLSLNNFLRWFCMNVARQLSLASDLDDYWDEEIGSKVSASIYFESYLLEQIKSPLVLILNEVDYAFQYQQIAQDFLLLLRNWHEQAKQTPIWQKVRLVLLHSTEVYIPLNINQSPFNVGLSLKLPEFTVEQVTELARRYELDWCDSQAVKNLMYWVGGQPYLIHQALYDLYQQKISLPELLDNCTKGKYIYSGYLRNLLNILLQDAELSQAYNQVVNSTGNNIFLSDNLVYKLDSLGLIKLSGYNYEPFCELYRLFFQKSLLIESNAIPWDKLKKENEKLQLLVNIDQLTQVANRKCFDETLEIEWERMTYIQEPLSLILADLDNFKFHNDTYGHQSGDNCLHKIAQAINSVIKNPDHLVARYGGEEFVLILPQVDAEAAIFIAEEIRETVKSLRIKIPELTKKNQLTNMISLTISLGIACIIPSGDFSLREFFEAADQAMYQAKKLGRDRTILSSKFNFGYDE</sequence>
<dbReference type="InterPro" id="IPR050469">
    <property type="entry name" value="Diguanylate_Cyclase"/>
</dbReference>
<dbReference type="Gene3D" id="3.40.50.300">
    <property type="entry name" value="P-loop containing nucleotide triphosphate hydrolases"/>
    <property type="match status" value="1"/>
</dbReference>
<dbReference type="Proteomes" id="UP000502433">
    <property type="component" value="Chromosome"/>
</dbReference>
<proteinExistence type="predicted"/>
<dbReference type="EMBL" id="CP051206">
    <property type="protein sequence ID" value="QJB46852.1"/>
    <property type="molecule type" value="Genomic_DNA"/>
</dbReference>
<name>A0A6H2C4U5_DOLFA</name>
<dbReference type="InterPro" id="IPR000160">
    <property type="entry name" value="GGDEF_dom"/>
</dbReference>
<dbReference type="CDD" id="cd01949">
    <property type="entry name" value="GGDEF"/>
    <property type="match status" value="1"/>
</dbReference>
<dbReference type="PANTHER" id="PTHR45138">
    <property type="entry name" value="REGULATORY COMPONENTS OF SENSORY TRANSDUCTION SYSTEM"/>
    <property type="match status" value="1"/>
</dbReference>
<reference evidence="2 3" key="1">
    <citation type="submission" date="2020-04" db="EMBL/GenBank/DDBJ databases">
        <title>Genome-Wide Identification of 5-Methylcytosine Sites in Bacterial Genomes By High-Throughput Sequencing of MspJI Restriction Fragments.</title>
        <authorList>
            <person name="Wu V."/>
        </authorList>
    </citation>
    <scope>NUCLEOTIDE SEQUENCE [LARGE SCALE GENOMIC DNA]</scope>
    <source>
        <strain evidence="2 3">CCAP 1403/13f</strain>
    </source>
</reference>
<dbReference type="PANTHER" id="PTHR45138:SF9">
    <property type="entry name" value="DIGUANYLATE CYCLASE DGCM-RELATED"/>
    <property type="match status" value="1"/>
</dbReference>
<organism evidence="2 3">
    <name type="scientific">Dolichospermum flos-aquae CCAP 1403/13F</name>
    <dbReference type="NCBI Taxonomy" id="315271"/>
    <lineage>
        <taxon>Bacteria</taxon>
        <taxon>Bacillati</taxon>
        <taxon>Cyanobacteriota</taxon>
        <taxon>Cyanophyceae</taxon>
        <taxon>Nostocales</taxon>
        <taxon>Aphanizomenonaceae</taxon>
        <taxon>Dolichospermum</taxon>
    </lineage>
</organism>
<dbReference type="PROSITE" id="PS50887">
    <property type="entry name" value="GGDEF"/>
    <property type="match status" value="1"/>
</dbReference>
<dbReference type="FunFam" id="3.30.70.270:FF:000001">
    <property type="entry name" value="Diguanylate cyclase domain protein"/>
    <property type="match status" value="1"/>
</dbReference>
<dbReference type="AlphaFoldDB" id="A0A6H2C4U5"/>
<feature type="domain" description="GGDEF" evidence="1">
    <location>
        <begin position="394"/>
        <end position="537"/>
    </location>
</feature>
<evidence type="ECO:0000313" key="3">
    <source>
        <dbReference type="Proteomes" id="UP000502433"/>
    </source>
</evidence>
<dbReference type="SUPFAM" id="SSF52540">
    <property type="entry name" value="P-loop containing nucleoside triphosphate hydrolases"/>
    <property type="match status" value="1"/>
</dbReference>
<dbReference type="InterPro" id="IPR027417">
    <property type="entry name" value="P-loop_NTPase"/>
</dbReference>
<dbReference type="SMART" id="SM00267">
    <property type="entry name" value="GGDEF"/>
    <property type="match status" value="1"/>
</dbReference>
<dbReference type="Pfam" id="PF00990">
    <property type="entry name" value="GGDEF"/>
    <property type="match status" value="1"/>
</dbReference>